<name>G4TN84_SERID</name>
<dbReference type="CDD" id="cd00586">
    <property type="entry name" value="4HBT"/>
    <property type="match status" value="1"/>
</dbReference>
<keyword evidence="2" id="KW-0378">Hydrolase</keyword>
<comment type="similarity">
    <text evidence="1">Belongs to the 4-hydroxybenzoyl-CoA thioesterase family.</text>
</comment>
<dbReference type="PANTHER" id="PTHR31793:SF27">
    <property type="entry name" value="NOVEL THIOESTERASE SUPERFAMILY DOMAIN AND SAPOSIN A-TYPE DOMAIN CONTAINING PROTEIN (0610012H03RIK)"/>
    <property type="match status" value="1"/>
</dbReference>
<dbReference type="InterPro" id="IPR029069">
    <property type="entry name" value="HotDog_dom_sf"/>
</dbReference>
<dbReference type="eggNOG" id="ENOG502S411">
    <property type="taxonomic scope" value="Eukaryota"/>
</dbReference>
<dbReference type="SUPFAM" id="SSF54637">
    <property type="entry name" value="Thioesterase/thiol ester dehydrase-isomerase"/>
    <property type="match status" value="1"/>
</dbReference>
<dbReference type="InParanoid" id="G4TN84"/>
<evidence type="ECO:0000256" key="1">
    <source>
        <dbReference type="ARBA" id="ARBA00005953"/>
    </source>
</evidence>
<dbReference type="Gene3D" id="3.10.129.10">
    <property type="entry name" value="Hotdog Thioesterase"/>
    <property type="match status" value="1"/>
</dbReference>
<dbReference type="AlphaFoldDB" id="G4TN84"/>
<dbReference type="Pfam" id="PF13279">
    <property type="entry name" value="4HBT_2"/>
    <property type="match status" value="1"/>
</dbReference>
<reference evidence="3 4" key="1">
    <citation type="journal article" date="2011" name="PLoS Pathog.">
        <title>Endophytic Life Strategies Decoded by Genome and Transcriptome Analyses of the Mutualistic Root Symbiont Piriformospora indica.</title>
        <authorList>
            <person name="Zuccaro A."/>
            <person name="Lahrmann U."/>
            <person name="Guldener U."/>
            <person name="Langen G."/>
            <person name="Pfiffi S."/>
            <person name="Biedenkopf D."/>
            <person name="Wong P."/>
            <person name="Samans B."/>
            <person name="Grimm C."/>
            <person name="Basiewicz M."/>
            <person name="Murat C."/>
            <person name="Martin F."/>
            <person name="Kogel K.H."/>
        </authorList>
    </citation>
    <scope>NUCLEOTIDE SEQUENCE [LARGE SCALE GENOMIC DNA]</scope>
    <source>
        <strain evidence="3 4">DSM 11827</strain>
    </source>
</reference>
<dbReference type="Proteomes" id="UP000007148">
    <property type="component" value="Unassembled WGS sequence"/>
</dbReference>
<dbReference type="PANTHER" id="PTHR31793">
    <property type="entry name" value="4-HYDROXYBENZOYL-COA THIOESTERASE FAMILY MEMBER"/>
    <property type="match status" value="1"/>
</dbReference>
<proteinExistence type="inferred from homology"/>
<keyword evidence="4" id="KW-1185">Reference proteome</keyword>
<evidence type="ECO:0000256" key="2">
    <source>
        <dbReference type="ARBA" id="ARBA00022801"/>
    </source>
</evidence>
<comment type="caution">
    <text evidence="3">The sequence shown here is derived from an EMBL/GenBank/DDBJ whole genome shotgun (WGS) entry which is preliminary data.</text>
</comment>
<evidence type="ECO:0000313" key="3">
    <source>
        <dbReference type="EMBL" id="CCA72765.1"/>
    </source>
</evidence>
<protein>
    <submittedName>
        <fullName evidence="3">Related to thioesterase family protein-Talaromyces stipitatus</fullName>
    </submittedName>
</protein>
<dbReference type="EMBL" id="CAFZ01000182">
    <property type="protein sequence ID" value="CCA72765.1"/>
    <property type="molecule type" value="Genomic_DNA"/>
</dbReference>
<accession>G4TN84</accession>
<dbReference type="OrthoDB" id="2420454at2759"/>
<dbReference type="STRING" id="1109443.G4TN84"/>
<gene>
    <name evidence="3" type="ORF">PIIN_06703</name>
</gene>
<sequence length="192" mass="21574">MSASKALASRRIQDYRYFVVYQTNWNDNDQYSHLNNSVYNFLFDTVINKYLVEHAGIDPSPVREGKRGESPIGLVVESHAAFFRSLGFPNRLLLAMKVVKIGQSSVQYEVGIFGPLKAAASGFDRTSNLVIDPRDAEVWADSLDEQTVAVVGGFTHVFVDKEKRKSLKQLPESLRAALDRLVVQPSRQEARL</sequence>
<dbReference type="OMA" id="DNDAYGH"/>
<dbReference type="GO" id="GO:0047617">
    <property type="term" value="F:fatty acyl-CoA hydrolase activity"/>
    <property type="evidence" value="ECO:0007669"/>
    <property type="project" value="TreeGrafter"/>
</dbReference>
<dbReference type="HOGENOM" id="CLU_101141_0_0_1"/>
<organism evidence="3 4">
    <name type="scientific">Serendipita indica (strain DSM 11827)</name>
    <name type="common">Root endophyte fungus</name>
    <name type="synonym">Piriformospora indica</name>
    <dbReference type="NCBI Taxonomy" id="1109443"/>
    <lineage>
        <taxon>Eukaryota</taxon>
        <taxon>Fungi</taxon>
        <taxon>Dikarya</taxon>
        <taxon>Basidiomycota</taxon>
        <taxon>Agaricomycotina</taxon>
        <taxon>Agaricomycetes</taxon>
        <taxon>Sebacinales</taxon>
        <taxon>Serendipitaceae</taxon>
        <taxon>Serendipita</taxon>
    </lineage>
</organism>
<dbReference type="InterPro" id="IPR050563">
    <property type="entry name" value="4-hydroxybenzoyl-CoA_TE"/>
</dbReference>
<evidence type="ECO:0000313" key="4">
    <source>
        <dbReference type="Proteomes" id="UP000007148"/>
    </source>
</evidence>